<keyword evidence="1" id="KW-1133">Transmembrane helix</keyword>
<organism evidence="2 3">
    <name type="scientific">Nocardiopsis mwathae</name>
    <dbReference type="NCBI Taxonomy" id="1472723"/>
    <lineage>
        <taxon>Bacteria</taxon>
        <taxon>Bacillati</taxon>
        <taxon>Actinomycetota</taxon>
        <taxon>Actinomycetes</taxon>
        <taxon>Streptosporangiales</taxon>
        <taxon>Nocardiopsidaceae</taxon>
        <taxon>Nocardiopsis</taxon>
    </lineage>
</organism>
<comment type="caution">
    <text evidence="2">The sequence shown here is derived from an EMBL/GenBank/DDBJ whole genome shotgun (WGS) entry which is preliminary data.</text>
</comment>
<feature type="transmembrane region" description="Helical" evidence="1">
    <location>
        <begin position="117"/>
        <end position="142"/>
    </location>
</feature>
<evidence type="ECO:0008006" key="4">
    <source>
        <dbReference type="Google" id="ProtNLM"/>
    </source>
</evidence>
<keyword evidence="1" id="KW-0812">Transmembrane</keyword>
<name>A0A7W9YJJ9_9ACTN</name>
<keyword evidence="3" id="KW-1185">Reference proteome</keyword>
<feature type="transmembrane region" description="Helical" evidence="1">
    <location>
        <begin position="21"/>
        <end position="37"/>
    </location>
</feature>
<evidence type="ECO:0000313" key="2">
    <source>
        <dbReference type="EMBL" id="MBB6172376.1"/>
    </source>
</evidence>
<proteinExistence type="predicted"/>
<accession>A0A7W9YJJ9</accession>
<dbReference type="AlphaFoldDB" id="A0A7W9YJJ9"/>
<protein>
    <recommendedName>
        <fullName evidence="4">DUF2752 domain-containing protein</fullName>
    </recommendedName>
</protein>
<evidence type="ECO:0000313" key="3">
    <source>
        <dbReference type="Proteomes" id="UP000546642"/>
    </source>
</evidence>
<dbReference type="RefSeq" id="WP_184075677.1">
    <property type="nucleotide sequence ID" value="NZ_JACHDS010000001.1"/>
</dbReference>
<sequence length="144" mass="15878">MTDTPLLTRIRRRMHPATGPLLLGAVGIAGAVMVHFVDPHEPGHYPTCPWLMLTGTFCPGCGTMRAVNALTNLDLVGALQMNVLTVALIPVLAYSWGQWVYYAVRPPTGRVKMAHPFWLWLLLGVILTFWVVRNLPFASFLAPG</sequence>
<feature type="transmembrane region" description="Helical" evidence="1">
    <location>
        <begin position="79"/>
        <end position="97"/>
    </location>
</feature>
<evidence type="ECO:0000256" key="1">
    <source>
        <dbReference type="SAM" id="Phobius"/>
    </source>
</evidence>
<dbReference type="EMBL" id="JACHDS010000001">
    <property type="protein sequence ID" value="MBB6172376.1"/>
    <property type="molecule type" value="Genomic_DNA"/>
</dbReference>
<reference evidence="2 3" key="1">
    <citation type="submission" date="2020-08" db="EMBL/GenBank/DDBJ databases">
        <title>Sequencing the genomes of 1000 actinobacteria strains.</title>
        <authorList>
            <person name="Klenk H.-P."/>
        </authorList>
    </citation>
    <scope>NUCLEOTIDE SEQUENCE [LARGE SCALE GENOMIC DNA]</scope>
    <source>
        <strain evidence="2 3">DSM 46659</strain>
    </source>
</reference>
<keyword evidence="1" id="KW-0472">Membrane</keyword>
<dbReference type="Pfam" id="PF10825">
    <property type="entry name" value="DUF2752"/>
    <property type="match status" value="1"/>
</dbReference>
<gene>
    <name evidence="2" type="ORF">HNR23_002436</name>
</gene>
<dbReference type="Proteomes" id="UP000546642">
    <property type="component" value="Unassembled WGS sequence"/>
</dbReference>
<dbReference type="InterPro" id="IPR021215">
    <property type="entry name" value="DUF2752"/>
</dbReference>